<dbReference type="Proteomes" id="UP000176288">
    <property type="component" value="Chromosome"/>
</dbReference>
<dbReference type="GO" id="GO:0004077">
    <property type="term" value="F:biotin--[biotin carboxyl-carrier protein] ligase activity"/>
    <property type="evidence" value="ECO:0007669"/>
    <property type="project" value="TreeGrafter"/>
</dbReference>
<dbReference type="Pfam" id="PF03099">
    <property type="entry name" value="BPL_LplA_LipB"/>
    <property type="match status" value="1"/>
</dbReference>
<keyword evidence="3" id="KW-1185">Reference proteome</keyword>
<evidence type="ECO:0000313" key="3">
    <source>
        <dbReference type="Proteomes" id="UP000176288"/>
    </source>
</evidence>
<dbReference type="STRING" id="1912795.BK816_05905"/>
<protein>
    <recommendedName>
        <fullName evidence="1">BPL/LPL catalytic domain-containing protein</fullName>
    </recommendedName>
</protein>
<dbReference type="GO" id="GO:0005737">
    <property type="term" value="C:cytoplasm"/>
    <property type="evidence" value="ECO:0007669"/>
    <property type="project" value="TreeGrafter"/>
</dbReference>
<dbReference type="EMBL" id="CP017812">
    <property type="protein sequence ID" value="AOZ72883.1"/>
    <property type="molecule type" value="Genomic_DNA"/>
</dbReference>
<sequence length="281" mass="30938">MSATFPLLQLDEVDSTQTFALSQWDSLCGESTGPILFGVQAAHQTNGKGRFDRSWEDLAQGSVLLSLAISLPEQATSQAAWLTNLLVYSAGEVLENELPALMDWQIKWPNDLWFNGKVAGVIATARPRPIQTIERSKQVARTNHYLCGIGLNLLPPANSHSLPFAQSVFELARKSGIEAELNLDIWSWGEKIANRFAQQLATWADNDWELPSEVIANFSRRLLNLGQKVTFSAPLASNDPGVAQTGKILGIDPAGGLRIQIKDAEKIYYAGEITFPQKTEF</sequence>
<dbReference type="Gene3D" id="3.30.930.10">
    <property type="entry name" value="Bira Bifunctional Protein, Domain 2"/>
    <property type="match status" value="1"/>
</dbReference>
<dbReference type="SUPFAM" id="SSF55681">
    <property type="entry name" value="Class II aaRS and biotin synthetases"/>
    <property type="match status" value="1"/>
</dbReference>
<name>A0A1D9ML37_9ACTO</name>
<dbReference type="AlphaFoldDB" id="A0A1D9ML37"/>
<reference evidence="2 3" key="1">
    <citation type="submission" date="2016-10" db="EMBL/GenBank/DDBJ databases">
        <title>Actinomyces aegypiusis sp. nov., isolated from the Aegypius monachus in Qinghai Tibet Plateau China.</title>
        <authorList>
            <person name="Wang Y."/>
        </authorList>
    </citation>
    <scope>NUCLEOTIDE SEQUENCE [LARGE SCALE GENOMIC DNA]</scope>
    <source>
        <strain evidence="2 3">VUL4_3</strain>
    </source>
</reference>
<proteinExistence type="predicted"/>
<evidence type="ECO:0000313" key="2">
    <source>
        <dbReference type="EMBL" id="AOZ72883.1"/>
    </source>
</evidence>
<dbReference type="PANTHER" id="PTHR12835">
    <property type="entry name" value="BIOTIN PROTEIN LIGASE"/>
    <property type="match status" value="1"/>
</dbReference>
<dbReference type="InterPro" id="IPR045864">
    <property type="entry name" value="aa-tRNA-synth_II/BPL/LPL"/>
</dbReference>
<feature type="domain" description="BPL/LPL catalytic" evidence="1">
    <location>
        <begin position="14"/>
        <end position="127"/>
    </location>
</feature>
<dbReference type="PANTHER" id="PTHR12835:SF5">
    <property type="entry name" value="BIOTIN--PROTEIN LIGASE"/>
    <property type="match status" value="1"/>
</dbReference>
<gene>
    <name evidence="2" type="ORF">BK816_05905</name>
</gene>
<dbReference type="KEGG" id="avu:BK816_05905"/>
<dbReference type="RefSeq" id="WP_071164348.1">
    <property type="nucleotide sequence ID" value="NZ_CP017812.1"/>
</dbReference>
<accession>A0A1D9ML37</accession>
<dbReference type="InterPro" id="IPR004143">
    <property type="entry name" value="BPL_LPL_catalytic"/>
</dbReference>
<evidence type="ECO:0000259" key="1">
    <source>
        <dbReference type="Pfam" id="PF03099"/>
    </source>
</evidence>
<dbReference type="OrthoDB" id="9807064at2"/>
<organism evidence="2 3">
    <name type="scientific">Boudabousia tangfeifanii</name>
    <dbReference type="NCBI Taxonomy" id="1912795"/>
    <lineage>
        <taxon>Bacteria</taxon>
        <taxon>Bacillati</taxon>
        <taxon>Actinomycetota</taxon>
        <taxon>Actinomycetes</taxon>
        <taxon>Actinomycetales</taxon>
        <taxon>Actinomycetaceae</taxon>
        <taxon>Boudabousia</taxon>
    </lineage>
</organism>